<evidence type="ECO:0000256" key="1">
    <source>
        <dbReference type="SAM" id="MobiDB-lite"/>
    </source>
</evidence>
<dbReference type="InterPro" id="IPR003029">
    <property type="entry name" value="S1_domain"/>
</dbReference>
<dbReference type="PROSITE" id="PS50126">
    <property type="entry name" value="S1"/>
    <property type="match status" value="2"/>
</dbReference>
<name>A0A976MEL6_THEOR</name>
<proteinExistence type="predicted"/>
<accession>A0A976MEL6</accession>
<dbReference type="EMBL" id="CP056072">
    <property type="protein sequence ID" value="UKK03010.2"/>
    <property type="molecule type" value="Genomic_DNA"/>
</dbReference>
<feature type="domain" description="S1 motif" evidence="2">
    <location>
        <begin position="204"/>
        <end position="283"/>
    </location>
</feature>
<evidence type="ECO:0000259" key="2">
    <source>
        <dbReference type="PROSITE" id="PS50126"/>
    </source>
</evidence>
<dbReference type="GO" id="GO:0003735">
    <property type="term" value="F:structural constituent of ribosome"/>
    <property type="evidence" value="ECO:0007669"/>
    <property type="project" value="TreeGrafter"/>
</dbReference>
<dbReference type="SUPFAM" id="SSF50249">
    <property type="entry name" value="Nucleic acid-binding proteins"/>
    <property type="match status" value="2"/>
</dbReference>
<evidence type="ECO:0000313" key="3">
    <source>
        <dbReference type="EMBL" id="UKK03010.2"/>
    </source>
</evidence>
<dbReference type="Pfam" id="PF00575">
    <property type="entry name" value="S1"/>
    <property type="match status" value="1"/>
</dbReference>
<dbReference type="InterPro" id="IPR050437">
    <property type="entry name" value="Ribos_protein_bS1-like"/>
</dbReference>
<protein>
    <recommendedName>
        <fullName evidence="2">S1 motif domain-containing protein</fullName>
    </recommendedName>
</protein>
<feature type="region of interest" description="Disordered" evidence="1">
    <location>
        <begin position="691"/>
        <end position="712"/>
    </location>
</feature>
<feature type="compositionally biased region" description="Polar residues" evidence="1">
    <location>
        <begin position="879"/>
        <end position="890"/>
    </location>
</feature>
<dbReference type="GO" id="GO:0003729">
    <property type="term" value="F:mRNA binding"/>
    <property type="evidence" value="ECO:0007669"/>
    <property type="project" value="TreeGrafter"/>
</dbReference>
<feature type="compositionally biased region" description="Low complexity" evidence="1">
    <location>
        <begin position="867"/>
        <end position="878"/>
    </location>
</feature>
<dbReference type="Gene3D" id="2.40.50.140">
    <property type="entry name" value="Nucleic acid-binding proteins"/>
    <property type="match status" value="2"/>
</dbReference>
<feature type="domain" description="S1 motif" evidence="2">
    <location>
        <begin position="114"/>
        <end position="183"/>
    </location>
</feature>
<dbReference type="SMART" id="SM00316">
    <property type="entry name" value="S1"/>
    <property type="match status" value="2"/>
</dbReference>
<feature type="compositionally biased region" description="Basic and acidic residues" evidence="1">
    <location>
        <begin position="700"/>
        <end position="712"/>
    </location>
</feature>
<feature type="region of interest" description="Disordered" evidence="1">
    <location>
        <begin position="861"/>
        <end position="890"/>
    </location>
</feature>
<gene>
    <name evidence="3" type="ORF">MACK_003112</name>
</gene>
<dbReference type="AlphaFoldDB" id="A0A976MEL6"/>
<dbReference type="PANTHER" id="PTHR10724">
    <property type="entry name" value="30S RIBOSOMAL PROTEIN S1"/>
    <property type="match status" value="1"/>
</dbReference>
<reference evidence="3" key="1">
    <citation type="submission" date="2022-07" db="EMBL/GenBank/DDBJ databases">
        <title>Evaluation of T. orientalis genome assembly methods using nanopore sequencing and analysis of variation between genomes.</title>
        <authorList>
            <person name="Yam J."/>
            <person name="Micallef M.L."/>
            <person name="Liu M."/>
            <person name="Djordjevic S.P."/>
            <person name="Bogema D.R."/>
            <person name="Jenkins C."/>
        </authorList>
    </citation>
    <scope>NUCLEOTIDE SEQUENCE</scope>
    <source>
        <strain evidence="3">Goon Nure</strain>
    </source>
</reference>
<dbReference type="InterPro" id="IPR012340">
    <property type="entry name" value="NA-bd_OB-fold"/>
</dbReference>
<organism evidence="3 4">
    <name type="scientific">Theileria orientalis</name>
    <dbReference type="NCBI Taxonomy" id="68886"/>
    <lineage>
        <taxon>Eukaryota</taxon>
        <taxon>Sar</taxon>
        <taxon>Alveolata</taxon>
        <taxon>Apicomplexa</taxon>
        <taxon>Aconoidasida</taxon>
        <taxon>Piroplasmida</taxon>
        <taxon>Theileriidae</taxon>
        <taxon>Theileria</taxon>
    </lineage>
</organism>
<dbReference type="Proteomes" id="UP000244811">
    <property type="component" value="Chromosome 4"/>
</dbReference>
<evidence type="ECO:0000313" key="4">
    <source>
        <dbReference type="Proteomes" id="UP000244811"/>
    </source>
</evidence>
<dbReference type="GO" id="GO:0006412">
    <property type="term" value="P:translation"/>
    <property type="evidence" value="ECO:0007669"/>
    <property type="project" value="TreeGrafter"/>
</dbReference>
<sequence length="1103" mass="128831">MTIFSFHIPSGKNVNPVLSDKYSKYRKGQTGDIHKLELTLINDDEEFQGVVGYEASEKIKEKLPNSLQNLSQKLVRSLLHHDLTVINKKTENYKPKWVIRDQRNRFDTWFFKIGERILGRVSRVFPTYALVDIGCTKYGVLHARDMSKGWVDRVDLTLTPKEDIHVYVKSINEKYDTIRLSLIPPDDRNKLSNQDEEGDTNEVEDVVEGVIVRVSPLGYYVDIGAAVDAFLHISDIKLTDKMRKSYAGKIYKDRNKYKIGGKLDQLYIKSIDIIKNRIGLTENTLFEELERNVITGKETPEQQSSYLRNYSLDFMKELRVRDIESLKYIGGYDEYLKGIKANRNASMDYLLYLENLKEQKDLEDIQKNLFKDLSSKEVIRKDQKYFNKLAHRIIDLSNMAFPPTEDEKSIYKYADNKVWNSNIYTRFIPSLDTDNSSKQTEHRNSDDKVNIERLKEERLRRRVNKEYFKTLADEIKNGLMDVQGENFDFSEKYEQFNRYDQPYKLINYLFDQFHKKPSDISVQRDKHEHKRQYMHLSQFDEYSTPGKDSVEDQEIFLNNDPVLWKERLEMKEKRMAEKEKFINQLLNSKNKHEVELGQLLVETKDFDPFEHCNTLYESQESCFKGASNLFKDDVSKWNDRVCKLISENKITLPEFPEDIDEFGQINEHGGDKALDDDDIEDIDPDILKALDENDDDGDFTEPKIEDHFDETGKTEFMDDVDFDSEDDYTDYPDLDDVDLHVKDDEYGQDSQTSSDSHDVNTSVGVQFTEEYNMPFNLNSTNHPGLKRENISIQKFIARLKKDKNIENFFLNTDSPLTRLISESQQSNQNHNESEPLMDTKSRHLLNEIKNIVYKIVDTNVTDDHNDATTTDHTSSSTTQENTSHTSVSSLPTLSISNVDSSHACFNDYHSSPQIKNKSIADEPSQDIHQLRRKIIEEYAINRLQDNKLVDDDPQSKDFFSSKKDFKMLLKYAKQHLTPNDLEALPRLVCSNNSYEEERLMTILRSVYGSKKQKKSKHTYYPEGIDVFLQRQEEGERSEARINAYKQEMDAKLRILLGNKSFLNMLKRLNVDPNVLNSGNITQLLPQQFQFHRLTPSSQDKEFL</sequence>